<proteinExistence type="predicted"/>
<dbReference type="EMBL" id="JASJOS010000014">
    <property type="protein sequence ID" value="MDJ1484261.1"/>
    <property type="molecule type" value="Genomic_DNA"/>
</dbReference>
<dbReference type="GO" id="GO:0000155">
    <property type="term" value="F:phosphorelay sensor kinase activity"/>
    <property type="evidence" value="ECO:0007669"/>
    <property type="project" value="InterPro"/>
</dbReference>
<organism evidence="3 4">
    <name type="scientific">Xanthocytophaga flava</name>
    <dbReference type="NCBI Taxonomy" id="3048013"/>
    <lineage>
        <taxon>Bacteria</taxon>
        <taxon>Pseudomonadati</taxon>
        <taxon>Bacteroidota</taxon>
        <taxon>Cytophagia</taxon>
        <taxon>Cytophagales</taxon>
        <taxon>Rhodocytophagaceae</taxon>
        <taxon>Xanthocytophaga</taxon>
    </lineage>
</organism>
<sequence>MNTNHALTDREIVKLVSLSMVRLKTTSLFIHSAGWILLFIFPLLFMSDIESIGELLTSMYYWQFCLFYIALFYLHTYWIFPFLFFKKRYILYGFAVICLFASVYMLKPFDQLIVHNSFSRSEGEPPPGLVPPPRLGKPMHDRPDFRPEPSESVERLPKGDHIDITSIFLLVIMMALSIAIETMYQWRETEKRAVQAEADKISAELSFLKAQIHPHFLFNTLNNIYALAITQNENTATSIIKLSNIMRYVTDEVLEDFVPLSNEVECIRNYIDLQRLRLGKNMQIDFSVNGNQERVKIAPLLLMTFIENVFKYGVSNHHPGSIIIKIVAERQYIYFFCQNQIFTTTQNTNREGVGIVNTRQRLNRLYSDKHSLNIKSEDNVFTVELTLYS</sequence>
<evidence type="ECO:0000256" key="1">
    <source>
        <dbReference type="SAM" id="Phobius"/>
    </source>
</evidence>
<accession>A0AAE3U993</accession>
<evidence type="ECO:0000313" key="4">
    <source>
        <dbReference type="Proteomes" id="UP001241110"/>
    </source>
</evidence>
<feature type="transmembrane region" description="Helical" evidence="1">
    <location>
        <begin position="89"/>
        <end position="106"/>
    </location>
</feature>
<dbReference type="InterPro" id="IPR036890">
    <property type="entry name" value="HATPase_C_sf"/>
</dbReference>
<feature type="domain" description="Signal transduction histidine kinase internal region" evidence="2">
    <location>
        <begin position="203"/>
        <end position="281"/>
    </location>
</feature>
<reference evidence="3" key="1">
    <citation type="submission" date="2023-05" db="EMBL/GenBank/DDBJ databases">
        <authorList>
            <person name="Zhang X."/>
        </authorList>
    </citation>
    <scope>NUCLEOTIDE SEQUENCE</scope>
    <source>
        <strain evidence="3">YF14B1</strain>
    </source>
</reference>
<keyword evidence="1" id="KW-1133">Transmembrane helix</keyword>
<keyword evidence="3" id="KW-0808">Transferase</keyword>
<dbReference type="InterPro" id="IPR050640">
    <property type="entry name" value="Bact_2-comp_sensor_kinase"/>
</dbReference>
<gene>
    <name evidence="3" type="ORF">QNI16_27435</name>
</gene>
<feature type="transmembrane region" description="Helical" evidence="1">
    <location>
        <begin position="59"/>
        <end position="80"/>
    </location>
</feature>
<dbReference type="RefSeq" id="WP_313985341.1">
    <property type="nucleotide sequence ID" value="NZ_JASJOS010000014.1"/>
</dbReference>
<dbReference type="AlphaFoldDB" id="A0AAE3U993"/>
<comment type="caution">
    <text evidence="3">The sequence shown here is derived from an EMBL/GenBank/DDBJ whole genome shotgun (WGS) entry which is preliminary data.</text>
</comment>
<keyword evidence="1" id="KW-0472">Membrane</keyword>
<feature type="transmembrane region" description="Helical" evidence="1">
    <location>
        <begin position="164"/>
        <end position="184"/>
    </location>
</feature>
<dbReference type="GO" id="GO:0016020">
    <property type="term" value="C:membrane"/>
    <property type="evidence" value="ECO:0007669"/>
    <property type="project" value="InterPro"/>
</dbReference>
<dbReference type="Proteomes" id="UP001241110">
    <property type="component" value="Unassembled WGS sequence"/>
</dbReference>
<name>A0AAE3U993_9BACT</name>
<keyword evidence="3" id="KW-0418">Kinase</keyword>
<dbReference type="PANTHER" id="PTHR34220">
    <property type="entry name" value="SENSOR HISTIDINE KINASE YPDA"/>
    <property type="match status" value="1"/>
</dbReference>
<dbReference type="SUPFAM" id="SSF55874">
    <property type="entry name" value="ATPase domain of HSP90 chaperone/DNA topoisomerase II/histidine kinase"/>
    <property type="match status" value="1"/>
</dbReference>
<protein>
    <submittedName>
        <fullName evidence="3">Sensor histidine kinase</fullName>
    </submittedName>
</protein>
<feature type="transmembrane region" description="Helical" evidence="1">
    <location>
        <begin position="28"/>
        <end position="47"/>
    </location>
</feature>
<evidence type="ECO:0000313" key="3">
    <source>
        <dbReference type="EMBL" id="MDJ1484261.1"/>
    </source>
</evidence>
<dbReference type="PANTHER" id="PTHR34220:SF7">
    <property type="entry name" value="SENSOR HISTIDINE KINASE YPDA"/>
    <property type="match status" value="1"/>
</dbReference>
<dbReference type="InterPro" id="IPR010559">
    <property type="entry name" value="Sig_transdc_His_kin_internal"/>
</dbReference>
<dbReference type="Pfam" id="PF06580">
    <property type="entry name" value="His_kinase"/>
    <property type="match status" value="1"/>
</dbReference>
<keyword evidence="1" id="KW-0812">Transmembrane</keyword>
<evidence type="ECO:0000259" key="2">
    <source>
        <dbReference type="Pfam" id="PF06580"/>
    </source>
</evidence>